<dbReference type="EMBL" id="BDDD01002535">
    <property type="protein sequence ID" value="GAV81994.1"/>
    <property type="molecule type" value="Genomic_DNA"/>
</dbReference>
<dbReference type="OrthoDB" id="1750575at2759"/>
<dbReference type="Proteomes" id="UP000187406">
    <property type="component" value="Unassembled WGS sequence"/>
</dbReference>
<dbReference type="EMBL" id="BDDD01002535">
    <property type="protein sequence ID" value="GAV81995.1"/>
    <property type="molecule type" value="Genomic_DNA"/>
</dbReference>
<gene>
    <name evidence="2" type="ORF">CFOL_v3_25447</name>
    <name evidence="3" type="ORF">CFOL_v3_25448</name>
</gene>
<feature type="region of interest" description="Disordered" evidence="1">
    <location>
        <begin position="144"/>
        <end position="168"/>
    </location>
</feature>
<protein>
    <submittedName>
        <fullName evidence="3">UBN2_3 domain-containing protein</fullName>
    </submittedName>
</protein>
<feature type="non-terminal residue" evidence="3">
    <location>
        <position position="234"/>
    </location>
</feature>
<evidence type="ECO:0000313" key="4">
    <source>
        <dbReference type="Proteomes" id="UP000187406"/>
    </source>
</evidence>
<name>A0A1Q3CPA1_CEPFO</name>
<dbReference type="AlphaFoldDB" id="A0A1Q3CPA1"/>
<accession>A0A1Q3CPA1</accession>
<evidence type="ECO:0000256" key="1">
    <source>
        <dbReference type="SAM" id="MobiDB-lite"/>
    </source>
</evidence>
<reference evidence="4" key="1">
    <citation type="submission" date="2016-04" db="EMBL/GenBank/DDBJ databases">
        <title>Cephalotus genome sequencing.</title>
        <authorList>
            <person name="Fukushima K."/>
            <person name="Hasebe M."/>
            <person name="Fang X."/>
        </authorList>
    </citation>
    <scope>NUCLEOTIDE SEQUENCE [LARGE SCALE GENOMIC DNA]</scope>
    <source>
        <strain evidence="4">cv. St1</strain>
    </source>
</reference>
<feature type="compositionally biased region" description="Basic and acidic residues" evidence="1">
    <location>
        <begin position="149"/>
        <end position="168"/>
    </location>
</feature>
<dbReference type="PANTHER" id="PTHR37610">
    <property type="entry name" value="CCHC-TYPE DOMAIN-CONTAINING PROTEIN"/>
    <property type="match status" value="1"/>
</dbReference>
<comment type="caution">
    <text evidence="3">The sequence shown here is derived from an EMBL/GenBank/DDBJ whole genome shotgun (WGS) entry which is preliminary data.</text>
</comment>
<feature type="non-terminal residue" evidence="3">
    <location>
        <position position="1"/>
    </location>
</feature>
<dbReference type="PANTHER" id="PTHR37610:SF92">
    <property type="entry name" value="RETROTRANSPOSON COPIA-LIKE N-TERMINAL DOMAIN-CONTAINING PROTEIN"/>
    <property type="match status" value="1"/>
</dbReference>
<evidence type="ECO:0000313" key="3">
    <source>
        <dbReference type="EMBL" id="GAV81995.1"/>
    </source>
</evidence>
<reference evidence="3" key="2">
    <citation type="journal article" date="2017" name="Nat. Ecol. Evol.">
        <title>Genome of the pitcher plant Cephalotus reveals genetic changes associated with carnivory.</title>
        <authorList>
            <person name="Fukushima K."/>
            <person name="Fang X."/>
            <person name="Alvarez-Ponce D."/>
            <person name="Cai H."/>
            <person name="Carretero-Paulet L."/>
            <person name="Chen C."/>
            <person name="Chang T."/>
            <person name="Farr K.M."/>
            <person name="Fujita T."/>
            <person name="Hiwatashi Y."/>
            <person name="Hoshi Y."/>
            <person name="Imai T."/>
            <person name="Kasahara M."/>
            <person name="Librado P."/>
            <person name="Mao L."/>
            <person name="Mori H."/>
            <person name="Nishiyama T."/>
            <person name="Nozawa M."/>
            <person name="Palfalvi G."/>
            <person name="Pollard S.T."/>
            <person name="Rozas J."/>
            <person name="Sanchez-Gracia A."/>
            <person name="Sankoff D."/>
            <person name="Shibata T.F."/>
            <person name="Shigenobu S."/>
            <person name="Sumikawa N."/>
            <person name="Uzawa T."/>
            <person name="Xie M."/>
            <person name="Zheng C."/>
            <person name="Pollock D.D."/>
            <person name="Albert V.A."/>
            <person name="Li S."/>
            <person name="Hasebe M."/>
        </authorList>
    </citation>
    <scope>NUCLEOTIDE SEQUENCE</scope>
    <source>
        <strain evidence="3">St1</strain>
    </source>
</reference>
<proteinExistence type="predicted"/>
<evidence type="ECO:0000313" key="2">
    <source>
        <dbReference type="EMBL" id="GAV81994.1"/>
    </source>
</evidence>
<organism evidence="3 4">
    <name type="scientific">Cephalotus follicularis</name>
    <name type="common">Albany pitcher plant</name>
    <dbReference type="NCBI Taxonomy" id="3775"/>
    <lineage>
        <taxon>Eukaryota</taxon>
        <taxon>Viridiplantae</taxon>
        <taxon>Streptophyta</taxon>
        <taxon>Embryophyta</taxon>
        <taxon>Tracheophyta</taxon>
        <taxon>Spermatophyta</taxon>
        <taxon>Magnoliopsida</taxon>
        <taxon>eudicotyledons</taxon>
        <taxon>Gunneridae</taxon>
        <taxon>Pentapetalae</taxon>
        <taxon>rosids</taxon>
        <taxon>fabids</taxon>
        <taxon>Oxalidales</taxon>
        <taxon>Cephalotaceae</taxon>
        <taxon>Cephalotus</taxon>
    </lineage>
</organism>
<keyword evidence="4" id="KW-1185">Reference proteome</keyword>
<sequence>DLQNSRATYRLNEKNYLKWSQFVKTYLKGKGRLNHLLGTGPKPGDPEFDVWDEADSMIMSWLWDSMDPTIRIKTVTEYANTLENLWQELDHYQVFEMKCPEDATTLKIFIEKDSVYDFLACLNPEFDQVIIQILGKEEIPSLEEFSNPGRRESKGHGEGHEKEVFNSEEIERTRNLLESLEKPSGACSLALSGKSPFSFGLHASKSFSSDSWIIDSGAIDHMTYISQSFSTYTP</sequence>